<organism evidence="2 3">
    <name type="scientific">Ensete ventricosum</name>
    <name type="common">Abyssinian banana</name>
    <name type="synonym">Musa ensete</name>
    <dbReference type="NCBI Taxonomy" id="4639"/>
    <lineage>
        <taxon>Eukaryota</taxon>
        <taxon>Viridiplantae</taxon>
        <taxon>Streptophyta</taxon>
        <taxon>Embryophyta</taxon>
        <taxon>Tracheophyta</taxon>
        <taxon>Spermatophyta</taxon>
        <taxon>Magnoliopsida</taxon>
        <taxon>Liliopsida</taxon>
        <taxon>Zingiberales</taxon>
        <taxon>Musaceae</taxon>
        <taxon>Ensete</taxon>
    </lineage>
</organism>
<dbReference type="EMBL" id="AMZH03010904">
    <property type="protein sequence ID" value="RRT53861.1"/>
    <property type="molecule type" value="Genomic_DNA"/>
</dbReference>
<name>A0A426YQ50_ENSVE</name>
<evidence type="ECO:0000313" key="3">
    <source>
        <dbReference type="Proteomes" id="UP000287651"/>
    </source>
</evidence>
<accession>A0A426YQ50</accession>
<gene>
    <name evidence="2" type="ORF">B296_00049555</name>
</gene>
<comment type="caution">
    <text evidence="2">The sequence shown here is derived from an EMBL/GenBank/DDBJ whole genome shotgun (WGS) entry which is preliminary data.</text>
</comment>
<proteinExistence type="predicted"/>
<evidence type="ECO:0000313" key="2">
    <source>
        <dbReference type="EMBL" id="RRT53861.1"/>
    </source>
</evidence>
<dbReference type="Proteomes" id="UP000287651">
    <property type="component" value="Unassembled WGS sequence"/>
</dbReference>
<feature type="region of interest" description="Disordered" evidence="1">
    <location>
        <begin position="24"/>
        <end position="141"/>
    </location>
</feature>
<protein>
    <submittedName>
        <fullName evidence="2">Uncharacterized protein</fullName>
    </submittedName>
</protein>
<evidence type="ECO:0000256" key="1">
    <source>
        <dbReference type="SAM" id="MobiDB-lite"/>
    </source>
</evidence>
<reference evidence="2 3" key="1">
    <citation type="journal article" date="2014" name="Agronomy (Basel)">
        <title>A Draft Genome Sequence for Ensete ventricosum, the Drought-Tolerant Tree Against Hunger.</title>
        <authorList>
            <person name="Harrison J."/>
            <person name="Moore K.A."/>
            <person name="Paszkiewicz K."/>
            <person name="Jones T."/>
            <person name="Grant M."/>
            <person name="Ambacheew D."/>
            <person name="Muzemil S."/>
            <person name="Studholme D.J."/>
        </authorList>
    </citation>
    <scope>NUCLEOTIDE SEQUENCE [LARGE SCALE GENOMIC DNA]</scope>
</reference>
<dbReference type="AlphaFoldDB" id="A0A426YQ50"/>
<sequence>MHDVVGSRAISIKYCGSEKIARQQGRNHTQHARPRCGQPPAVPATLNTPIEDAAKTDGKGTTNHRQTGIKATPGGLLGDSSHSHNTYKRKLRCGEGVGRSSPDEGLFLQVLDHGTRKEPLDDQNTSEPSRLLVSSPSSKSC</sequence>
<feature type="compositionally biased region" description="Low complexity" evidence="1">
    <location>
        <begin position="126"/>
        <end position="141"/>
    </location>
</feature>